<feature type="disulfide bond" evidence="6">
    <location>
        <begin position="284"/>
        <end position="323"/>
    </location>
</feature>
<comment type="subcellular location">
    <subcellularLocation>
        <location evidence="1">Secreted</location>
    </subcellularLocation>
</comment>
<protein>
    <recommendedName>
        <fullName evidence="11">Low-density lipoprotein receptor-related protein 2</fullName>
    </recommendedName>
</protein>
<dbReference type="Pfam" id="PF00057">
    <property type="entry name" value="Ldl_recept_a"/>
    <property type="match status" value="2"/>
</dbReference>
<proteinExistence type="predicted"/>
<keyword evidence="5" id="KW-0170">Cobalt</keyword>
<dbReference type="GO" id="GO:0005615">
    <property type="term" value="C:extracellular space"/>
    <property type="evidence" value="ECO:0007669"/>
    <property type="project" value="TreeGrafter"/>
</dbReference>
<feature type="binding site" evidence="5">
    <location>
        <position position="312"/>
    </location>
    <ligand>
        <name>cyanocob(III)alamin</name>
        <dbReference type="ChEBI" id="CHEBI:17439"/>
    </ligand>
</feature>
<dbReference type="PANTHER" id="PTHR10559">
    <property type="entry name" value="TRANSCOBALAMIN-1/GASTRIC INTRINSIC FACTOR"/>
    <property type="match status" value="1"/>
</dbReference>
<dbReference type="InterPro" id="IPR023415">
    <property type="entry name" value="LDLR_class-A_CS"/>
</dbReference>
<dbReference type="Pfam" id="PF01122">
    <property type="entry name" value="Cobalamin_bind"/>
    <property type="match status" value="1"/>
</dbReference>
<evidence type="ECO:0008006" key="11">
    <source>
        <dbReference type="Google" id="ProtNLM"/>
    </source>
</evidence>
<dbReference type="InterPro" id="IPR051588">
    <property type="entry name" value="Cobalamin_Transport"/>
</dbReference>
<evidence type="ECO:0000256" key="4">
    <source>
        <dbReference type="ARBA" id="ARBA00023157"/>
    </source>
</evidence>
<reference evidence="9 10" key="1">
    <citation type="journal article" date="2019" name="Sci. Rep.">
        <title>Orb-weaving spider Araneus ventricosus genome elucidates the spidroin gene catalogue.</title>
        <authorList>
            <person name="Kono N."/>
            <person name="Nakamura H."/>
            <person name="Ohtoshi R."/>
            <person name="Moran D.A.P."/>
            <person name="Shinohara A."/>
            <person name="Yoshida Y."/>
            <person name="Fujiwara M."/>
            <person name="Mori M."/>
            <person name="Tomita M."/>
            <person name="Arakawa K."/>
        </authorList>
    </citation>
    <scope>NUCLEOTIDE SEQUENCE [LARGE SCALE GENOMIC DNA]</scope>
</reference>
<dbReference type="Gene3D" id="1.50.10.20">
    <property type="match status" value="1"/>
</dbReference>
<dbReference type="SUPFAM" id="SSF57424">
    <property type="entry name" value="LDL receptor-like module"/>
    <property type="match status" value="2"/>
</dbReference>
<evidence type="ECO:0000256" key="5">
    <source>
        <dbReference type="PIRSR" id="PIRSR602157-1"/>
    </source>
</evidence>
<dbReference type="PROSITE" id="PS01209">
    <property type="entry name" value="LDLRA_1"/>
    <property type="match status" value="2"/>
</dbReference>
<keyword evidence="4 6" id="KW-1015">Disulfide bond</keyword>
<evidence type="ECO:0000313" key="10">
    <source>
        <dbReference type="Proteomes" id="UP000499080"/>
    </source>
</evidence>
<keyword evidence="2" id="KW-0964">Secreted</keyword>
<feature type="disulfide bond" evidence="7">
    <location>
        <begin position="101"/>
        <end position="116"/>
    </location>
</feature>
<dbReference type="Gene3D" id="4.10.400.10">
    <property type="entry name" value="Low-density Lipoprotein Receptor"/>
    <property type="match status" value="2"/>
</dbReference>
<gene>
    <name evidence="9" type="ORF">AVEN_271508_1</name>
</gene>
<evidence type="ECO:0000313" key="9">
    <source>
        <dbReference type="EMBL" id="GBM75602.1"/>
    </source>
</evidence>
<keyword evidence="10" id="KW-1185">Reference proteome</keyword>
<comment type="caution">
    <text evidence="9">The sequence shown here is derived from an EMBL/GenBank/DDBJ whole genome shotgun (WGS) entry which is preliminary data.</text>
</comment>
<feature type="chain" id="PRO_5021501598" description="Low-density lipoprotein receptor-related protein 2" evidence="8">
    <location>
        <begin position="22"/>
        <end position="558"/>
    </location>
</feature>
<accession>A0A4Y2IDZ6</accession>
<dbReference type="AlphaFoldDB" id="A0A4Y2IDZ6"/>
<dbReference type="PANTHER" id="PTHR10559:SF18">
    <property type="entry name" value="TRANSCOBALAMIN II"/>
    <property type="match status" value="1"/>
</dbReference>
<feature type="disulfide bond" evidence="7">
    <location>
        <begin position="36"/>
        <end position="48"/>
    </location>
</feature>
<feature type="binding site" evidence="5">
    <location>
        <begin position="516"/>
        <end position="518"/>
    </location>
    <ligand>
        <name>cyanocob(III)alamin</name>
        <dbReference type="ChEBI" id="CHEBI:17439"/>
    </ligand>
</feature>
<dbReference type="EMBL" id="BGPR01002567">
    <property type="protein sequence ID" value="GBM75602.1"/>
    <property type="molecule type" value="Genomic_DNA"/>
</dbReference>
<evidence type="ECO:0000256" key="3">
    <source>
        <dbReference type="ARBA" id="ARBA00022729"/>
    </source>
</evidence>
<name>A0A4Y2IDZ6_ARAVE</name>
<keyword evidence="3 8" id="KW-0732">Signal</keyword>
<comment type="caution">
    <text evidence="7">Lacks conserved residue(s) required for the propagation of feature annotation.</text>
</comment>
<evidence type="ECO:0000256" key="6">
    <source>
        <dbReference type="PIRSR" id="PIRSR602157-2"/>
    </source>
</evidence>
<dbReference type="GO" id="GO:0031419">
    <property type="term" value="F:cobalamin binding"/>
    <property type="evidence" value="ECO:0007669"/>
    <property type="project" value="InterPro"/>
</dbReference>
<feature type="disulfide bond" evidence="7">
    <location>
        <begin position="55"/>
        <end position="70"/>
    </location>
</feature>
<sequence>MSVSWNLLLVFAFLILSNVDAENIRQRICKGDDGPCNFDQYRCLNNQCVHKTAMCNGRNDCGDNSDENYCSHSGNCPTHRSFHCGKNSNYNDRCIPLSWKCDGWKDCSSGKDEEECNEDYENLTPALLHKARFRALNWTYQMRKENQPTRKWSPDVGRIAVALYLSNDSYFRGNRSIRDEISYELSLDLLSKLAVSMKSVLEIPILLKVLTDKTTQLFFLWCKVKTRQKEIEDISSTELAYYINAFLVTCIDPRKFHVLDLVSELRKRVDAQVYTNPSAMLALCNAGERITERDVEKLTSVFWKAHREFWTDTQALAVLALVCAAKQPHEVFDMDEINELTMELKKRQYRNGTVENLKTTALVLQALFASESEADEDNFDEEKALKQILRSQKDGSFGNVPNIYYVLPVLQCRSLVNISSSHCKAPVIDEKEALMDLMNQAGEKWSVRFSLWIGNNRTVERTLALSVPANSSFYRIMEFAAGVDNRFKFEYSMRNGKPYIYSISEIQDDPENGMFWFLFKTSSSDEGDLELITKSPADVMPSNKQHLIFWYKCGSWNR</sequence>
<dbReference type="InterPro" id="IPR036055">
    <property type="entry name" value="LDL_receptor-like_sf"/>
</dbReference>
<dbReference type="CDD" id="cd00112">
    <property type="entry name" value="LDLa"/>
    <property type="match status" value="2"/>
</dbReference>
<feature type="binding site" evidence="5">
    <location>
        <position position="356"/>
    </location>
    <ligand>
        <name>cyanocob(III)alamin</name>
        <dbReference type="ChEBI" id="CHEBI:17439"/>
    </ligand>
</feature>
<evidence type="ECO:0000256" key="7">
    <source>
        <dbReference type="PROSITE-ProRule" id="PRU00124"/>
    </source>
</evidence>
<dbReference type="InterPro" id="IPR002157">
    <property type="entry name" value="Cbl-bd_prot"/>
</dbReference>
<dbReference type="Gene3D" id="2.170.130.30">
    <property type="match status" value="1"/>
</dbReference>
<dbReference type="OrthoDB" id="6418577at2759"/>
<dbReference type="Proteomes" id="UP000499080">
    <property type="component" value="Unassembled WGS sequence"/>
</dbReference>
<feature type="signal peptide" evidence="8">
    <location>
        <begin position="1"/>
        <end position="21"/>
    </location>
</feature>
<dbReference type="SMART" id="SM00192">
    <property type="entry name" value="LDLa"/>
    <property type="match status" value="2"/>
</dbReference>
<dbReference type="PRINTS" id="PR00261">
    <property type="entry name" value="LDLRECEPTOR"/>
</dbReference>
<evidence type="ECO:0000256" key="1">
    <source>
        <dbReference type="ARBA" id="ARBA00004613"/>
    </source>
</evidence>
<evidence type="ECO:0000256" key="8">
    <source>
        <dbReference type="SAM" id="SignalP"/>
    </source>
</evidence>
<organism evidence="9 10">
    <name type="scientific">Araneus ventricosus</name>
    <name type="common">Orbweaver spider</name>
    <name type="synonym">Epeira ventricosa</name>
    <dbReference type="NCBI Taxonomy" id="182803"/>
    <lineage>
        <taxon>Eukaryota</taxon>
        <taxon>Metazoa</taxon>
        <taxon>Ecdysozoa</taxon>
        <taxon>Arthropoda</taxon>
        <taxon>Chelicerata</taxon>
        <taxon>Arachnida</taxon>
        <taxon>Araneae</taxon>
        <taxon>Araneomorphae</taxon>
        <taxon>Entelegynae</taxon>
        <taxon>Araneoidea</taxon>
        <taxon>Araneidae</taxon>
        <taxon>Araneus</taxon>
    </lineage>
</organism>
<dbReference type="PROSITE" id="PS50068">
    <property type="entry name" value="LDLRA_2"/>
    <property type="match status" value="2"/>
</dbReference>
<evidence type="ECO:0000256" key="2">
    <source>
        <dbReference type="ARBA" id="ARBA00022525"/>
    </source>
</evidence>
<feature type="binding site" evidence="5">
    <location>
        <begin position="499"/>
        <end position="500"/>
    </location>
    <ligand>
        <name>cyanocob(III)alamin</name>
        <dbReference type="ChEBI" id="CHEBI:17439"/>
    </ligand>
</feature>
<dbReference type="InterPro" id="IPR002172">
    <property type="entry name" value="LDrepeatLR_classA_rpt"/>
</dbReference>
<dbReference type="GO" id="GO:0015889">
    <property type="term" value="P:cobalamin transport"/>
    <property type="evidence" value="ECO:0007669"/>
    <property type="project" value="InterPro"/>
</dbReference>
<feature type="disulfide bond" evidence="7">
    <location>
        <begin position="43"/>
        <end position="61"/>
    </location>
</feature>